<evidence type="ECO:0000256" key="4">
    <source>
        <dbReference type="ARBA" id="ARBA00023163"/>
    </source>
</evidence>
<evidence type="ECO:0000259" key="9">
    <source>
        <dbReference type="PROSITE" id="PS50811"/>
    </source>
</evidence>
<dbReference type="InterPro" id="IPR044810">
    <property type="entry name" value="WRKY_plant"/>
</dbReference>
<organism evidence="10 11">
    <name type="scientific">Hibiscus syriacus</name>
    <name type="common">Rose of Sharon</name>
    <dbReference type="NCBI Taxonomy" id="106335"/>
    <lineage>
        <taxon>Eukaryota</taxon>
        <taxon>Viridiplantae</taxon>
        <taxon>Streptophyta</taxon>
        <taxon>Embryophyta</taxon>
        <taxon>Tracheophyta</taxon>
        <taxon>Spermatophyta</taxon>
        <taxon>Magnoliopsida</taxon>
        <taxon>eudicotyledons</taxon>
        <taxon>Gunneridae</taxon>
        <taxon>Pentapetalae</taxon>
        <taxon>rosids</taxon>
        <taxon>malvids</taxon>
        <taxon>Malvales</taxon>
        <taxon>Malvaceae</taxon>
        <taxon>Malvoideae</taxon>
        <taxon>Hibiscus</taxon>
    </lineage>
</organism>
<evidence type="ECO:0000313" key="11">
    <source>
        <dbReference type="Proteomes" id="UP000436088"/>
    </source>
</evidence>
<comment type="caution">
    <text evidence="10">The sequence shown here is derived from an EMBL/GenBank/DDBJ whole genome shotgun (WGS) entry which is preliminary data.</text>
</comment>
<dbReference type="Gene3D" id="2.20.25.80">
    <property type="entry name" value="WRKY domain"/>
    <property type="match status" value="1"/>
</dbReference>
<evidence type="ECO:0000256" key="8">
    <source>
        <dbReference type="SAM" id="MobiDB-lite"/>
    </source>
</evidence>
<keyword evidence="4" id="KW-0804">Transcription</keyword>
<feature type="region of interest" description="Disordered" evidence="8">
    <location>
        <begin position="290"/>
        <end position="351"/>
    </location>
</feature>
<dbReference type="PANTHER" id="PTHR32096">
    <property type="entry name" value="WRKY TRANSCRIPTION FACTOR 30-RELATED-RELATED"/>
    <property type="match status" value="1"/>
</dbReference>
<protein>
    <submittedName>
        <fullName evidence="10">WRKY transcription factor 22</fullName>
    </submittedName>
</protein>
<dbReference type="AlphaFoldDB" id="A0A6A3C6B1"/>
<feature type="region of interest" description="Disordered" evidence="8">
    <location>
        <begin position="247"/>
        <end position="267"/>
    </location>
</feature>
<gene>
    <name evidence="10" type="ORF">F3Y22_tig00013285pilonHSYRG00350</name>
</gene>
<sequence length="403" mass="44009">MSSVFGLQMENYQGDLSDLVQASAAQQSDMFPWQEFTSDPLSFSLSAAAMEYHRINDFGDPFSTMRDPLLHELNGSSSSYFSSPNSTNDHHLIIIEDTSSFSASGHDDTTSPCNIFSRVQISHGHNSSPRPVQPPPCYPQVMAAACVSPRGHKAPAVLPSGMLNVNTSKGCLIDNTTASVPVQQISSPRNLGIKRRNSQAKKVVCIPAPAAANSRSSGEVVPSDLWAWRKYGQKPIKGSPYPRGYYRCSSSKGCSARKQVERSRTDPNMLVITYTSEHNHPWPTQINALAGSTRSQSQPSKAHASSTSSGPKIDSPSNSQAQNTAKETNSNNDTKSTPVKEEIPAMPKSQQQTEDFFADLDELELETDTLNLLFGGRETEDEVLNENKAIDPLLFDYNNNASF</sequence>
<comment type="similarity">
    <text evidence="7">Belongs to the WRKY group II-e family.</text>
</comment>
<dbReference type="FunFam" id="2.20.25.80:FF:000005">
    <property type="entry name" value="probable WRKY transcription factor 14"/>
    <property type="match status" value="1"/>
</dbReference>
<dbReference type="GO" id="GO:0003700">
    <property type="term" value="F:DNA-binding transcription factor activity"/>
    <property type="evidence" value="ECO:0007669"/>
    <property type="project" value="InterPro"/>
</dbReference>
<feature type="compositionally biased region" description="Polar residues" evidence="8">
    <location>
        <begin position="290"/>
        <end position="337"/>
    </location>
</feature>
<comment type="function">
    <text evidence="6">Transcription factor. Interacts specifically with the W box (5'-(T)TGAC[CT]-3'), a frequently occurring elicitor-responsive cis-acting element.</text>
</comment>
<dbReference type="OrthoDB" id="1937086at2759"/>
<keyword evidence="11" id="KW-1185">Reference proteome</keyword>
<keyword evidence="2" id="KW-0805">Transcription regulation</keyword>
<dbReference type="PROSITE" id="PS50811">
    <property type="entry name" value="WRKY"/>
    <property type="match status" value="1"/>
</dbReference>
<keyword evidence="5" id="KW-0539">Nucleus</keyword>
<evidence type="ECO:0000313" key="10">
    <source>
        <dbReference type="EMBL" id="KAE8723108.1"/>
    </source>
</evidence>
<evidence type="ECO:0000256" key="7">
    <source>
        <dbReference type="ARBA" id="ARBA00060761"/>
    </source>
</evidence>
<dbReference type="GO" id="GO:0005634">
    <property type="term" value="C:nucleus"/>
    <property type="evidence" value="ECO:0007669"/>
    <property type="project" value="UniProtKB-SubCell"/>
</dbReference>
<accession>A0A6A3C6B1</accession>
<dbReference type="InterPro" id="IPR003657">
    <property type="entry name" value="WRKY_dom"/>
</dbReference>
<evidence type="ECO:0000256" key="3">
    <source>
        <dbReference type="ARBA" id="ARBA00023125"/>
    </source>
</evidence>
<comment type="subcellular location">
    <subcellularLocation>
        <location evidence="1">Nucleus</location>
    </subcellularLocation>
</comment>
<dbReference type="Pfam" id="PF03106">
    <property type="entry name" value="WRKY"/>
    <property type="match status" value="1"/>
</dbReference>
<dbReference type="InterPro" id="IPR036576">
    <property type="entry name" value="WRKY_dom_sf"/>
</dbReference>
<proteinExistence type="inferred from homology"/>
<dbReference type="Proteomes" id="UP000436088">
    <property type="component" value="Unassembled WGS sequence"/>
</dbReference>
<dbReference type="PANTHER" id="PTHR32096:SF18">
    <property type="entry name" value="DISEASE RESISTANCE PROTEIN RRS1B-RELATED"/>
    <property type="match status" value="1"/>
</dbReference>
<evidence type="ECO:0000256" key="1">
    <source>
        <dbReference type="ARBA" id="ARBA00004123"/>
    </source>
</evidence>
<name>A0A6A3C6B1_HIBSY</name>
<dbReference type="SUPFAM" id="SSF118290">
    <property type="entry name" value="WRKY DNA-binding domain"/>
    <property type="match status" value="1"/>
</dbReference>
<dbReference type="EMBL" id="VEPZ02000548">
    <property type="protein sequence ID" value="KAE8723108.1"/>
    <property type="molecule type" value="Genomic_DNA"/>
</dbReference>
<dbReference type="GO" id="GO:0000976">
    <property type="term" value="F:transcription cis-regulatory region binding"/>
    <property type="evidence" value="ECO:0007669"/>
    <property type="project" value="TreeGrafter"/>
</dbReference>
<reference evidence="10" key="1">
    <citation type="submission" date="2019-09" db="EMBL/GenBank/DDBJ databases">
        <title>Draft genome information of white flower Hibiscus syriacus.</title>
        <authorList>
            <person name="Kim Y.-M."/>
        </authorList>
    </citation>
    <scope>NUCLEOTIDE SEQUENCE [LARGE SCALE GENOMIC DNA]</scope>
    <source>
        <strain evidence="10">YM2019G1</strain>
    </source>
</reference>
<evidence type="ECO:0000256" key="6">
    <source>
        <dbReference type="ARBA" id="ARBA00059805"/>
    </source>
</evidence>
<evidence type="ECO:0000256" key="2">
    <source>
        <dbReference type="ARBA" id="ARBA00023015"/>
    </source>
</evidence>
<feature type="domain" description="WRKY" evidence="9">
    <location>
        <begin position="217"/>
        <end position="283"/>
    </location>
</feature>
<keyword evidence="3" id="KW-0238">DNA-binding</keyword>
<dbReference type="SMART" id="SM00774">
    <property type="entry name" value="WRKY"/>
    <property type="match status" value="1"/>
</dbReference>
<evidence type="ECO:0000256" key="5">
    <source>
        <dbReference type="ARBA" id="ARBA00023242"/>
    </source>
</evidence>